<feature type="domain" description="Methyltransferase small" evidence="5">
    <location>
        <begin position="211"/>
        <end position="379"/>
    </location>
</feature>
<dbReference type="Pfam" id="PF05175">
    <property type="entry name" value="MTS"/>
    <property type="match status" value="1"/>
</dbReference>
<keyword evidence="3 7" id="KW-0489">Methyltransferase</keyword>
<name>A0A7X5R2N0_9MICO</name>
<keyword evidence="8" id="KW-1185">Reference proteome</keyword>
<feature type="domain" description="RlmG N-terminal" evidence="6">
    <location>
        <begin position="12"/>
        <end position="188"/>
    </location>
</feature>
<dbReference type="Proteomes" id="UP000541033">
    <property type="component" value="Unassembled WGS sequence"/>
</dbReference>
<dbReference type="GO" id="GO:0003676">
    <property type="term" value="F:nucleic acid binding"/>
    <property type="evidence" value="ECO:0007669"/>
    <property type="project" value="InterPro"/>
</dbReference>
<keyword evidence="4 7" id="KW-0808">Transferase</keyword>
<dbReference type="RefSeq" id="WP_167150957.1">
    <property type="nucleotide sequence ID" value="NZ_JAAMOX010000002.1"/>
</dbReference>
<dbReference type="CDD" id="cd02440">
    <property type="entry name" value="AdoMet_MTases"/>
    <property type="match status" value="1"/>
</dbReference>
<sequence>MTGDASAFPFEQLRRFPDVEAENLFAFDAADRLLLDETAEQRASTPLEQIVVIGDRYGALTLAALHDRVGDTGTTGAIRVFQDGLSGQRALAANAARLGIDATPIRELPLGESLLNQATLVLLQLPRSLDALDEIADAVARYAPQATLVAGGRIKHLSLGMNDVLLRSFGSVQASRARQKSRLLTATDAREVSETSLPFPRITRDAELGIEICAFGAAFAGAKVDPGTRLLLSVIDGAAEASRIIDLGCGTGVIATVLAQRRPTASIIATDQSAAAVRSATETVGRAGVGDRVTVLRDDGLDSQPAESADLIVLNPPFHMGATVHVGIAHKLFEHAARVLRPGGELWVVYNSHLGYRPTLERLIGPTKQVARDRVFTVTSSVRAR</sequence>
<evidence type="ECO:0000259" key="5">
    <source>
        <dbReference type="Pfam" id="PF05175"/>
    </source>
</evidence>
<evidence type="ECO:0000256" key="1">
    <source>
        <dbReference type="ARBA" id="ARBA00022490"/>
    </source>
</evidence>
<dbReference type="PANTHER" id="PTHR47816">
    <property type="entry name" value="RIBOSOMAL RNA SMALL SUBUNIT METHYLTRANSFERASE C"/>
    <property type="match status" value="1"/>
</dbReference>
<dbReference type="PROSITE" id="PS00092">
    <property type="entry name" value="N6_MTASE"/>
    <property type="match status" value="1"/>
</dbReference>
<protein>
    <submittedName>
        <fullName evidence="7">16S rRNA (Guanine1207-N2)-methyltransferase</fullName>
        <ecNumber evidence="7">2.1.1.172</ecNumber>
    </submittedName>
</protein>
<evidence type="ECO:0000256" key="4">
    <source>
        <dbReference type="ARBA" id="ARBA00022679"/>
    </source>
</evidence>
<accession>A0A7X5R2N0</accession>
<dbReference type="SUPFAM" id="SSF53335">
    <property type="entry name" value="S-adenosyl-L-methionine-dependent methyltransferases"/>
    <property type="match status" value="1"/>
</dbReference>
<evidence type="ECO:0000256" key="3">
    <source>
        <dbReference type="ARBA" id="ARBA00022603"/>
    </source>
</evidence>
<dbReference type="PANTHER" id="PTHR47816:SF5">
    <property type="entry name" value="RIBOSOMAL RNA LARGE SUBUNIT METHYLTRANSFERASE G"/>
    <property type="match status" value="1"/>
</dbReference>
<evidence type="ECO:0000259" key="6">
    <source>
        <dbReference type="Pfam" id="PF26049"/>
    </source>
</evidence>
<dbReference type="InterPro" id="IPR002052">
    <property type="entry name" value="DNA_methylase_N6_adenine_CS"/>
</dbReference>
<keyword evidence="1" id="KW-0963">Cytoplasm</keyword>
<organism evidence="7 8">
    <name type="scientific">Lysinibacter cavernae</name>
    <dbReference type="NCBI Taxonomy" id="1640652"/>
    <lineage>
        <taxon>Bacteria</taxon>
        <taxon>Bacillati</taxon>
        <taxon>Actinomycetota</taxon>
        <taxon>Actinomycetes</taxon>
        <taxon>Micrococcales</taxon>
        <taxon>Microbacteriaceae</taxon>
        <taxon>Lysinibacter</taxon>
    </lineage>
</organism>
<dbReference type="GO" id="GO:0052914">
    <property type="term" value="F:16S rRNA (guanine(1207)-N(2))-methyltransferase activity"/>
    <property type="evidence" value="ECO:0007669"/>
    <property type="project" value="UniProtKB-EC"/>
</dbReference>
<dbReference type="Pfam" id="PF26049">
    <property type="entry name" value="RLMG_N"/>
    <property type="match status" value="1"/>
</dbReference>
<reference evidence="7 8" key="1">
    <citation type="submission" date="2020-02" db="EMBL/GenBank/DDBJ databases">
        <title>Sequencing the genomes of 1000 actinobacteria strains.</title>
        <authorList>
            <person name="Klenk H.-P."/>
        </authorList>
    </citation>
    <scope>NUCLEOTIDE SEQUENCE [LARGE SCALE GENOMIC DNA]</scope>
    <source>
        <strain evidence="7 8">DSM 27960</strain>
    </source>
</reference>
<dbReference type="InterPro" id="IPR007848">
    <property type="entry name" value="Small_mtfrase_dom"/>
</dbReference>
<dbReference type="InterPro" id="IPR029063">
    <property type="entry name" value="SAM-dependent_MTases_sf"/>
</dbReference>
<dbReference type="EC" id="2.1.1.172" evidence="7"/>
<evidence type="ECO:0000313" key="8">
    <source>
        <dbReference type="Proteomes" id="UP000541033"/>
    </source>
</evidence>
<comment type="caution">
    <text evidence="7">The sequence shown here is derived from an EMBL/GenBank/DDBJ whole genome shotgun (WGS) entry which is preliminary data.</text>
</comment>
<dbReference type="Gene3D" id="3.40.50.150">
    <property type="entry name" value="Vaccinia Virus protein VP39"/>
    <property type="match status" value="2"/>
</dbReference>
<keyword evidence="2" id="KW-0698">rRNA processing</keyword>
<dbReference type="InterPro" id="IPR058679">
    <property type="entry name" value="RlmG_N"/>
</dbReference>
<evidence type="ECO:0000256" key="2">
    <source>
        <dbReference type="ARBA" id="ARBA00022552"/>
    </source>
</evidence>
<gene>
    <name evidence="7" type="ORF">FHX76_002449</name>
</gene>
<dbReference type="EMBL" id="JAAMOX010000002">
    <property type="protein sequence ID" value="NIH54553.1"/>
    <property type="molecule type" value="Genomic_DNA"/>
</dbReference>
<evidence type="ECO:0000313" key="7">
    <source>
        <dbReference type="EMBL" id="NIH54553.1"/>
    </source>
</evidence>
<dbReference type="AlphaFoldDB" id="A0A7X5R2N0"/>
<dbReference type="InterPro" id="IPR046977">
    <property type="entry name" value="RsmC/RlmG"/>
</dbReference>
<proteinExistence type="predicted"/>